<dbReference type="AlphaFoldDB" id="A0A8J7Q2Z8"/>
<keyword evidence="3" id="KW-1185">Reference proteome</keyword>
<keyword evidence="2" id="KW-0547">Nucleotide-binding</keyword>
<dbReference type="GO" id="GO:0005524">
    <property type="term" value="F:ATP binding"/>
    <property type="evidence" value="ECO:0007669"/>
    <property type="project" value="UniProtKB-KW"/>
</dbReference>
<dbReference type="PANTHER" id="PTHR34301:SF8">
    <property type="entry name" value="ATPASE DOMAIN-CONTAINING PROTEIN"/>
    <property type="match status" value="1"/>
</dbReference>
<dbReference type="InterPro" id="IPR049945">
    <property type="entry name" value="AAA_22"/>
</dbReference>
<gene>
    <name evidence="2" type="ORF">J3U88_01785</name>
</gene>
<evidence type="ECO:0000313" key="2">
    <source>
        <dbReference type="EMBL" id="MBO1317172.1"/>
    </source>
</evidence>
<proteinExistence type="predicted"/>
<dbReference type="RefSeq" id="WP_207856405.1">
    <property type="nucleotide sequence ID" value="NZ_JAFREP010000001.1"/>
</dbReference>
<organism evidence="2 3">
    <name type="scientific">Acanthopleuribacter pedis</name>
    <dbReference type="NCBI Taxonomy" id="442870"/>
    <lineage>
        <taxon>Bacteria</taxon>
        <taxon>Pseudomonadati</taxon>
        <taxon>Acidobacteriota</taxon>
        <taxon>Holophagae</taxon>
        <taxon>Acanthopleuribacterales</taxon>
        <taxon>Acanthopleuribacteraceae</taxon>
        <taxon>Acanthopleuribacter</taxon>
    </lineage>
</organism>
<evidence type="ECO:0000313" key="3">
    <source>
        <dbReference type="Proteomes" id="UP000664417"/>
    </source>
</evidence>
<dbReference type="InterPro" id="IPR027417">
    <property type="entry name" value="P-loop_NTPase"/>
</dbReference>
<dbReference type="GO" id="GO:0016887">
    <property type="term" value="F:ATP hydrolysis activity"/>
    <property type="evidence" value="ECO:0007669"/>
    <property type="project" value="InterPro"/>
</dbReference>
<dbReference type="Proteomes" id="UP000664417">
    <property type="component" value="Unassembled WGS sequence"/>
</dbReference>
<sequence>MNVHRNPFSAGSWVVGPHFFGRKTMIDQLVHSNENCEWVIGKRRVGKTSLLREIERRFNQEPGDKFALFWDIQGSYDEEGLTDSLIDALEDSQDQYPDRWEAVGETDVEEDAPCYQILKKLMRRFQRNQFNLVLLIDEAEEFITIGKKNPVFLGKLRKFFQNNQRVRTIITSTPRLEQIHKEVVIDTSPFLHGFNANYLGHFNQEAASELLRSGLTDEQAIHEIIVRTNGNPYETQLFAKHFFENPDLEEVLPQLEANPSLIQVIEVNFDLLSEEEQDVVKDVFCGKNHLAEFEAPSEKIMVSKLLQLGFLSLATENQLQIGSYFHTQWLSAKFDASPSFHAPQKSDPIVDAGQFHLTLQQILTLYKFFLEIGQDGFRCLNSPEIFKVSAIDQSIYPDRTRLQLAQRNQNLLPWQSALTDLADFLRGFQQEERSWTLFRLFQLVEQELDQHNESDFLDLMMLISEEAGLK</sequence>
<dbReference type="SUPFAM" id="SSF52540">
    <property type="entry name" value="P-loop containing nucleoside triphosphate hydrolases"/>
    <property type="match status" value="1"/>
</dbReference>
<dbReference type="EMBL" id="JAFREP010000001">
    <property type="protein sequence ID" value="MBO1317172.1"/>
    <property type="molecule type" value="Genomic_DNA"/>
</dbReference>
<keyword evidence="2" id="KW-0067">ATP-binding</keyword>
<dbReference type="PANTHER" id="PTHR34301">
    <property type="entry name" value="DNA-BINDING PROTEIN-RELATED"/>
    <property type="match status" value="1"/>
</dbReference>
<reference evidence="2" key="1">
    <citation type="submission" date="2021-03" db="EMBL/GenBank/DDBJ databases">
        <authorList>
            <person name="Wang G."/>
        </authorList>
    </citation>
    <scope>NUCLEOTIDE SEQUENCE</scope>
    <source>
        <strain evidence="2">KCTC 12899</strain>
    </source>
</reference>
<accession>A0A8J7Q2Z8</accession>
<comment type="caution">
    <text evidence="2">The sequence shown here is derived from an EMBL/GenBank/DDBJ whole genome shotgun (WGS) entry which is preliminary data.</text>
</comment>
<feature type="domain" description="ORC1/DEAH AAA+ ATPase" evidence="1">
    <location>
        <begin position="33"/>
        <end position="179"/>
    </location>
</feature>
<dbReference type="Gene3D" id="3.40.50.300">
    <property type="entry name" value="P-loop containing nucleotide triphosphate hydrolases"/>
    <property type="match status" value="1"/>
</dbReference>
<protein>
    <submittedName>
        <fullName evidence="2">ATP-binding protein</fullName>
    </submittedName>
</protein>
<evidence type="ECO:0000259" key="1">
    <source>
        <dbReference type="Pfam" id="PF13401"/>
    </source>
</evidence>
<name>A0A8J7Q2Z8_9BACT</name>
<dbReference type="Pfam" id="PF13401">
    <property type="entry name" value="AAA_22"/>
    <property type="match status" value="1"/>
</dbReference>